<keyword evidence="2" id="KW-0472">Membrane</keyword>
<organism evidence="3 4">
    <name type="scientific">Anaerobacillus arseniciselenatis</name>
    <dbReference type="NCBI Taxonomy" id="85682"/>
    <lineage>
        <taxon>Bacteria</taxon>
        <taxon>Bacillati</taxon>
        <taxon>Bacillota</taxon>
        <taxon>Bacilli</taxon>
        <taxon>Bacillales</taxon>
        <taxon>Bacillaceae</taxon>
        <taxon>Anaerobacillus</taxon>
    </lineage>
</organism>
<dbReference type="Proteomes" id="UP000180098">
    <property type="component" value="Unassembled WGS sequence"/>
</dbReference>
<keyword evidence="2" id="KW-0812">Transmembrane</keyword>
<proteinExistence type="predicted"/>
<sequence>MTSNFNEDQAEQLRKRIEKHDEKLEDQTEAVDVLSLPSRKEKFNKSKLESQPSRRQKKREKQTNTKKNKTKVKFPLVRILLFLFLVLVVLVTTYPKWIERLNL</sequence>
<feature type="transmembrane region" description="Helical" evidence="2">
    <location>
        <begin position="76"/>
        <end position="94"/>
    </location>
</feature>
<evidence type="ECO:0000313" key="4">
    <source>
        <dbReference type="Proteomes" id="UP000180098"/>
    </source>
</evidence>
<gene>
    <name evidence="3" type="ORF">BKP35_02575</name>
</gene>
<reference evidence="3 4" key="1">
    <citation type="submission" date="2016-10" db="EMBL/GenBank/DDBJ databases">
        <title>Draft genome sequences of four alkaliphilic bacteria belonging to the Anaerobacillus genus.</title>
        <authorList>
            <person name="Bassil N.M."/>
            <person name="Lloyd J.R."/>
        </authorList>
    </citation>
    <scope>NUCLEOTIDE SEQUENCE [LARGE SCALE GENOMIC DNA]</scope>
    <source>
        <strain evidence="3 4">DSM 15340</strain>
    </source>
</reference>
<name>A0A1S2LUQ5_9BACI</name>
<accession>A0A1S2LUQ5</accession>
<feature type="compositionally biased region" description="Basic residues" evidence="1">
    <location>
        <begin position="54"/>
        <end position="67"/>
    </location>
</feature>
<dbReference type="RefSeq" id="WP_071311818.1">
    <property type="nucleotide sequence ID" value="NZ_MLQQ01000001.1"/>
</dbReference>
<protein>
    <submittedName>
        <fullName evidence="3">Uncharacterized protein</fullName>
    </submittedName>
</protein>
<evidence type="ECO:0000256" key="1">
    <source>
        <dbReference type="SAM" id="MobiDB-lite"/>
    </source>
</evidence>
<comment type="caution">
    <text evidence="3">The sequence shown here is derived from an EMBL/GenBank/DDBJ whole genome shotgun (WGS) entry which is preliminary data.</text>
</comment>
<dbReference type="AlphaFoldDB" id="A0A1S2LUQ5"/>
<dbReference type="EMBL" id="MLQQ01000001">
    <property type="protein sequence ID" value="OIJ15893.1"/>
    <property type="molecule type" value="Genomic_DNA"/>
</dbReference>
<feature type="compositionally biased region" description="Basic and acidic residues" evidence="1">
    <location>
        <begin position="38"/>
        <end position="48"/>
    </location>
</feature>
<feature type="region of interest" description="Disordered" evidence="1">
    <location>
        <begin position="1"/>
        <end position="67"/>
    </location>
</feature>
<keyword evidence="4" id="KW-1185">Reference proteome</keyword>
<evidence type="ECO:0000313" key="3">
    <source>
        <dbReference type="EMBL" id="OIJ15893.1"/>
    </source>
</evidence>
<feature type="compositionally biased region" description="Basic and acidic residues" evidence="1">
    <location>
        <begin position="11"/>
        <end position="26"/>
    </location>
</feature>
<keyword evidence="2" id="KW-1133">Transmembrane helix</keyword>
<evidence type="ECO:0000256" key="2">
    <source>
        <dbReference type="SAM" id="Phobius"/>
    </source>
</evidence>